<comment type="caution">
    <text evidence="2">The sequence shown here is derived from an EMBL/GenBank/DDBJ whole genome shotgun (WGS) entry which is preliminary data.</text>
</comment>
<keyword evidence="3" id="KW-1185">Reference proteome</keyword>
<feature type="compositionally biased region" description="Polar residues" evidence="1">
    <location>
        <begin position="36"/>
        <end position="46"/>
    </location>
</feature>
<feature type="compositionally biased region" description="Low complexity" evidence="1">
    <location>
        <begin position="201"/>
        <end position="220"/>
    </location>
</feature>
<dbReference type="AlphaFoldDB" id="A0A167QHR1"/>
<gene>
    <name evidence="2" type="ORF">ISF_06894</name>
</gene>
<dbReference type="RefSeq" id="XP_018702143.1">
    <property type="nucleotide sequence ID" value="XM_018850498.1"/>
</dbReference>
<evidence type="ECO:0000313" key="3">
    <source>
        <dbReference type="Proteomes" id="UP000076744"/>
    </source>
</evidence>
<protein>
    <submittedName>
        <fullName evidence="2">Uncharacterized protein</fullName>
    </submittedName>
</protein>
<evidence type="ECO:0000256" key="1">
    <source>
        <dbReference type="SAM" id="MobiDB-lite"/>
    </source>
</evidence>
<feature type="region of interest" description="Disordered" evidence="1">
    <location>
        <begin position="1"/>
        <end position="129"/>
    </location>
</feature>
<proteinExistence type="predicted"/>
<accession>A0A167QHR1</accession>
<dbReference type="Proteomes" id="UP000076744">
    <property type="component" value="Unassembled WGS sequence"/>
</dbReference>
<sequence>MASDPGGDAAGMDMQPPDLSHHSTAHTQRDHDQNKMDAQQTATRPTATDDLQPMPPAPAQIPGGEPRAPRLRTGELHRRRSQILYSGTGSEQPAGGTGIQKPTARPLEQASALRRQGSSAGLYRPGAAAAATRERMYQMLAAAASAEDLNRISTSPIPASIDDRQKNSTMTTTRPIAIPRTRRNVEVEMLDASMPPPPPRAAATTTTNLGSMASSSVYSSFPPPPSETRDDLGTPSSSAHGNGGGLKRSASNSSPTVTVIECPILEVDEQCGNDEDLSWLKNDRELEQMLAVPPSSYRRVGRSSLTFRRSQEAAMQCSQVVRNVPRMRKRRSRKLDHRRHSTTLSESTICPSSSPSPTATPVG</sequence>
<organism evidence="2 3">
    <name type="scientific">Cordyceps fumosorosea (strain ARSEF 2679)</name>
    <name type="common">Isaria fumosorosea</name>
    <dbReference type="NCBI Taxonomy" id="1081104"/>
    <lineage>
        <taxon>Eukaryota</taxon>
        <taxon>Fungi</taxon>
        <taxon>Dikarya</taxon>
        <taxon>Ascomycota</taxon>
        <taxon>Pezizomycotina</taxon>
        <taxon>Sordariomycetes</taxon>
        <taxon>Hypocreomycetidae</taxon>
        <taxon>Hypocreales</taxon>
        <taxon>Cordycipitaceae</taxon>
        <taxon>Cordyceps</taxon>
    </lineage>
</organism>
<name>A0A167QHR1_CORFA</name>
<feature type="compositionally biased region" description="Low complexity" evidence="1">
    <location>
        <begin position="343"/>
        <end position="363"/>
    </location>
</feature>
<dbReference type="GeneID" id="30023186"/>
<evidence type="ECO:0000313" key="2">
    <source>
        <dbReference type="EMBL" id="OAA57653.1"/>
    </source>
</evidence>
<dbReference type="EMBL" id="AZHB01000019">
    <property type="protein sequence ID" value="OAA57653.1"/>
    <property type="molecule type" value="Genomic_DNA"/>
</dbReference>
<feature type="region of interest" description="Disordered" evidence="1">
    <location>
        <begin position="327"/>
        <end position="363"/>
    </location>
</feature>
<dbReference type="OrthoDB" id="4936591at2759"/>
<feature type="compositionally biased region" description="Basic residues" evidence="1">
    <location>
        <begin position="327"/>
        <end position="341"/>
    </location>
</feature>
<reference evidence="2 3" key="1">
    <citation type="journal article" date="2016" name="Genome Biol. Evol.">
        <title>Divergent and convergent evolution of fungal pathogenicity.</title>
        <authorList>
            <person name="Shang Y."/>
            <person name="Xiao G."/>
            <person name="Zheng P."/>
            <person name="Cen K."/>
            <person name="Zhan S."/>
            <person name="Wang C."/>
        </authorList>
    </citation>
    <scope>NUCLEOTIDE SEQUENCE [LARGE SCALE GENOMIC DNA]</scope>
    <source>
        <strain evidence="2 3">ARSEF 2679</strain>
    </source>
</reference>
<feature type="region of interest" description="Disordered" evidence="1">
    <location>
        <begin position="155"/>
        <end position="256"/>
    </location>
</feature>